<dbReference type="Proteomes" id="UP001595973">
    <property type="component" value="Unassembled WGS sequence"/>
</dbReference>
<keyword evidence="1" id="KW-0812">Transmembrane</keyword>
<name>A0ABV9KGH0_9RHOB</name>
<keyword evidence="1" id="KW-0472">Membrane</keyword>
<reference evidence="3" key="1">
    <citation type="journal article" date="2019" name="Int. J. Syst. Evol. Microbiol.">
        <title>The Global Catalogue of Microorganisms (GCM) 10K type strain sequencing project: providing services to taxonomists for standard genome sequencing and annotation.</title>
        <authorList>
            <consortium name="The Broad Institute Genomics Platform"/>
            <consortium name="The Broad Institute Genome Sequencing Center for Infectious Disease"/>
            <person name="Wu L."/>
            <person name="Ma J."/>
        </authorList>
    </citation>
    <scope>NUCLEOTIDE SEQUENCE [LARGE SCALE GENOMIC DNA]</scope>
    <source>
        <strain evidence="3">CGMCC 4.7283</strain>
    </source>
</reference>
<feature type="transmembrane region" description="Helical" evidence="1">
    <location>
        <begin position="7"/>
        <end position="26"/>
    </location>
</feature>
<dbReference type="RefSeq" id="WP_380717624.1">
    <property type="nucleotide sequence ID" value="NZ_JBHSGI010000009.1"/>
</dbReference>
<evidence type="ECO:0000313" key="3">
    <source>
        <dbReference type="Proteomes" id="UP001595973"/>
    </source>
</evidence>
<dbReference type="EMBL" id="JBHSGI010000009">
    <property type="protein sequence ID" value="MFC4669214.1"/>
    <property type="molecule type" value="Genomic_DNA"/>
</dbReference>
<comment type="caution">
    <text evidence="2">The sequence shown here is derived from an EMBL/GenBank/DDBJ whole genome shotgun (WGS) entry which is preliminary data.</text>
</comment>
<proteinExistence type="predicted"/>
<evidence type="ECO:0000256" key="1">
    <source>
        <dbReference type="SAM" id="Phobius"/>
    </source>
</evidence>
<feature type="transmembrane region" description="Helical" evidence="1">
    <location>
        <begin position="70"/>
        <end position="91"/>
    </location>
</feature>
<organism evidence="2 3">
    <name type="scientific">Seohaeicola nanhaiensis</name>
    <dbReference type="NCBI Taxonomy" id="1387282"/>
    <lineage>
        <taxon>Bacteria</taxon>
        <taxon>Pseudomonadati</taxon>
        <taxon>Pseudomonadota</taxon>
        <taxon>Alphaproteobacteria</taxon>
        <taxon>Rhodobacterales</taxon>
        <taxon>Roseobacteraceae</taxon>
        <taxon>Seohaeicola</taxon>
    </lineage>
</organism>
<keyword evidence="1" id="KW-1133">Transmembrane helix</keyword>
<evidence type="ECO:0000313" key="2">
    <source>
        <dbReference type="EMBL" id="MFC4669214.1"/>
    </source>
</evidence>
<gene>
    <name evidence="2" type="ORF">ACFO5X_11665</name>
</gene>
<protein>
    <submittedName>
        <fullName evidence="2">Uncharacterized protein</fullName>
    </submittedName>
</protein>
<sequence>MIPRRRLTAWAGQAAALLFGLMWVVLEWHVRPEAGTIPLPQSNFSGYSNADVAALAQTLGPDVLATYRAILLYLDPAYIACFVAFFALLFWPRRWPLMLAAAYALADLNENRLILQALSEPVVLPIQHTSSAYLSTLVKFVLFGACLATLLWALWQNRLSPTRSRG</sequence>
<keyword evidence="3" id="KW-1185">Reference proteome</keyword>
<accession>A0ABV9KGH0</accession>
<feature type="transmembrane region" description="Helical" evidence="1">
    <location>
        <begin position="137"/>
        <end position="155"/>
    </location>
</feature>